<sequence>MRGCAFSLGLGEPNLAGKPVLEPRVRPHELHALKLRVAPEPKTGLDFHWGWLDLGEAVPSTRPSQAEKRRHVGVGIGC</sequence>
<dbReference type="EMBL" id="JAUUTY010000004">
    <property type="protein sequence ID" value="KAK1641725.1"/>
    <property type="molecule type" value="Genomic_DNA"/>
</dbReference>
<dbReference type="Proteomes" id="UP001231189">
    <property type="component" value="Unassembled WGS sequence"/>
</dbReference>
<proteinExistence type="predicted"/>
<evidence type="ECO:0000313" key="1">
    <source>
        <dbReference type="EMBL" id="KAK1641725.1"/>
    </source>
</evidence>
<dbReference type="EMBL" id="JAUUTY010000004">
    <property type="protein sequence ID" value="KAK1641735.1"/>
    <property type="molecule type" value="Genomic_DNA"/>
</dbReference>
<evidence type="ECO:0000313" key="5">
    <source>
        <dbReference type="EMBL" id="KAK1641738.1"/>
    </source>
</evidence>
<dbReference type="AlphaFoldDB" id="A0AAD8RY93"/>
<accession>A0AAD8RY93</accession>
<dbReference type="EMBL" id="JAUUTY010000004">
    <property type="protein sequence ID" value="KAK1641732.1"/>
    <property type="molecule type" value="Genomic_DNA"/>
</dbReference>
<evidence type="ECO:0000313" key="7">
    <source>
        <dbReference type="EMBL" id="KAK1641742.1"/>
    </source>
</evidence>
<keyword evidence="9" id="KW-1185">Reference proteome</keyword>
<organism evidence="1 9">
    <name type="scientific">Lolium multiflorum</name>
    <name type="common">Italian ryegrass</name>
    <name type="synonym">Lolium perenne subsp. multiflorum</name>
    <dbReference type="NCBI Taxonomy" id="4521"/>
    <lineage>
        <taxon>Eukaryota</taxon>
        <taxon>Viridiplantae</taxon>
        <taxon>Streptophyta</taxon>
        <taxon>Embryophyta</taxon>
        <taxon>Tracheophyta</taxon>
        <taxon>Spermatophyta</taxon>
        <taxon>Magnoliopsida</taxon>
        <taxon>Liliopsida</taxon>
        <taxon>Poales</taxon>
        <taxon>Poaceae</taxon>
        <taxon>BOP clade</taxon>
        <taxon>Pooideae</taxon>
        <taxon>Poodae</taxon>
        <taxon>Poeae</taxon>
        <taxon>Poeae Chloroplast Group 2 (Poeae type)</taxon>
        <taxon>Loliodinae</taxon>
        <taxon>Loliinae</taxon>
        <taxon>Lolium</taxon>
    </lineage>
</organism>
<protein>
    <submittedName>
        <fullName evidence="1">Uncharacterized protein</fullName>
    </submittedName>
</protein>
<dbReference type="EMBL" id="JAUUTY010000004">
    <property type="protein sequence ID" value="KAK1641729.1"/>
    <property type="molecule type" value="Genomic_DNA"/>
</dbReference>
<gene>
    <name evidence="1" type="ORF">QYE76_059530</name>
    <name evidence="2" type="ORF">QYE76_059534</name>
    <name evidence="3" type="ORF">QYE76_059537</name>
    <name evidence="4" type="ORF">QYE76_059540</name>
    <name evidence="5" type="ORF">QYE76_059543</name>
    <name evidence="6" type="ORF">QYE76_059545</name>
    <name evidence="7" type="ORF">QYE76_059547</name>
    <name evidence="8" type="ORF">QYE76_059550</name>
</gene>
<comment type="caution">
    <text evidence="1">The sequence shown here is derived from an EMBL/GenBank/DDBJ whole genome shotgun (WGS) entry which is preliminary data.</text>
</comment>
<evidence type="ECO:0000313" key="6">
    <source>
        <dbReference type="EMBL" id="KAK1641740.1"/>
    </source>
</evidence>
<evidence type="ECO:0000313" key="9">
    <source>
        <dbReference type="Proteomes" id="UP001231189"/>
    </source>
</evidence>
<evidence type="ECO:0000313" key="2">
    <source>
        <dbReference type="EMBL" id="KAK1641729.1"/>
    </source>
</evidence>
<dbReference type="EMBL" id="JAUUTY010000004">
    <property type="protein sequence ID" value="KAK1641738.1"/>
    <property type="molecule type" value="Genomic_DNA"/>
</dbReference>
<name>A0AAD8RY93_LOLMU</name>
<dbReference type="EMBL" id="JAUUTY010000004">
    <property type="protein sequence ID" value="KAK1641742.1"/>
    <property type="molecule type" value="Genomic_DNA"/>
</dbReference>
<evidence type="ECO:0000313" key="4">
    <source>
        <dbReference type="EMBL" id="KAK1641735.1"/>
    </source>
</evidence>
<evidence type="ECO:0000313" key="8">
    <source>
        <dbReference type="EMBL" id="KAK1641745.1"/>
    </source>
</evidence>
<dbReference type="EMBL" id="JAUUTY010000004">
    <property type="protein sequence ID" value="KAK1641740.1"/>
    <property type="molecule type" value="Genomic_DNA"/>
</dbReference>
<dbReference type="EMBL" id="JAUUTY010000004">
    <property type="protein sequence ID" value="KAK1641745.1"/>
    <property type="molecule type" value="Genomic_DNA"/>
</dbReference>
<reference evidence="1" key="1">
    <citation type="submission" date="2023-07" db="EMBL/GenBank/DDBJ databases">
        <title>A chromosome-level genome assembly of Lolium multiflorum.</title>
        <authorList>
            <person name="Chen Y."/>
            <person name="Copetti D."/>
            <person name="Kolliker R."/>
            <person name="Studer B."/>
        </authorList>
    </citation>
    <scope>NUCLEOTIDE SEQUENCE</scope>
    <source>
        <strain evidence="1">02402/16</strain>
        <tissue evidence="1">Leaf</tissue>
    </source>
</reference>
<evidence type="ECO:0000313" key="3">
    <source>
        <dbReference type="EMBL" id="KAK1641732.1"/>
    </source>
</evidence>